<proteinExistence type="predicted"/>
<dbReference type="Proteomes" id="UP001306950">
    <property type="component" value="Unassembled WGS sequence"/>
</dbReference>
<keyword evidence="2" id="KW-1185">Reference proteome</keyword>
<protein>
    <submittedName>
        <fullName evidence="1">Uncharacterized protein</fullName>
    </submittedName>
</protein>
<reference evidence="1 2" key="1">
    <citation type="submission" date="2024-02" db="EMBL/GenBank/DDBJ databases">
        <title>A nitrogen-fixing paenibacillus bacterium.</title>
        <authorList>
            <person name="Zhang W.L."/>
            <person name="Chen S.F."/>
        </authorList>
    </citation>
    <scope>NUCLEOTIDE SEQUENCE [LARGE SCALE GENOMIC DNA]</scope>
    <source>
        <strain evidence="1 2">M1</strain>
    </source>
</reference>
<comment type="caution">
    <text evidence="1">The sequence shown here is derived from an EMBL/GenBank/DDBJ whole genome shotgun (WGS) entry which is preliminary data.</text>
</comment>
<name>A0ABU7VMG6_9BACL</name>
<dbReference type="RefSeq" id="WP_331845152.1">
    <property type="nucleotide sequence ID" value="NZ_JAZHPZ010000001.1"/>
</dbReference>
<accession>A0ABU7VMG6</accession>
<evidence type="ECO:0000313" key="1">
    <source>
        <dbReference type="EMBL" id="MEF2964959.1"/>
    </source>
</evidence>
<gene>
    <name evidence="1" type="ORF">V3851_03875</name>
</gene>
<sequence length="72" mass="8441">MAQIDLNAEFYYDSAGEQIGFLQRIGNCFTRNVYFFLRQYIDPHMLMKAYVDDFSTRLHIIPLRQGAFIGAK</sequence>
<dbReference type="EMBL" id="JAZHPZ010000001">
    <property type="protein sequence ID" value="MEF2964959.1"/>
    <property type="molecule type" value="Genomic_DNA"/>
</dbReference>
<organism evidence="1 2">
    <name type="scientific">Paenibacillus haidiansis</name>
    <dbReference type="NCBI Taxonomy" id="1574488"/>
    <lineage>
        <taxon>Bacteria</taxon>
        <taxon>Bacillati</taxon>
        <taxon>Bacillota</taxon>
        <taxon>Bacilli</taxon>
        <taxon>Bacillales</taxon>
        <taxon>Paenibacillaceae</taxon>
        <taxon>Paenibacillus</taxon>
    </lineage>
</organism>
<evidence type="ECO:0000313" key="2">
    <source>
        <dbReference type="Proteomes" id="UP001306950"/>
    </source>
</evidence>